<evidence type="ECO:0000313" key="7">
    <source>
        <dbReference type="Proteomes" id="UP000013167"/>
    </source>
</evidence>
<dbReference type="HOGENOM" id="CLU_064244_2_0_11"/>
<proteinExistence type="predicted"/>
<dbReference type="GO" id="GO:0019213">
    <property type="term" value="F:deacetylase activity"/>
    <property type="evidence" value="ECO:0007669"/>
    <property type="project" value="TreeGrafter"/>
</dbReference>
<dbReference type="PANTHER" id="PTHR31609:SF1">
    <property type="entry name" value="CARBOHYDRATE DEACETYLASE"/>
    <property type="match status" value="1"/>
</dbReference>
<evidence type="ECO:0000256" key="5">
    <source>
        <dbReference type="ARBA" id="ARBA00023277"/>
    </source>
</evidence>
<name>N0DYS4_9MICO</name>
<dbReference type="STRING" id="1193181.BN10_1030010"/>
<dbReference type="EMBL" id="CAIZ01000006">
    <property type="protein sequence ID" value="CCH68511.1"/>
    <property type="molecule type" value="Genomic_DNA"/>
</dbReference>
<dbReference type="OrthoDB" id="9774177at2"/>
<organism evidence="6 7">
    <name type="scientific">Phycicoccus elongatus Lp2</name>
    <dbReference type="NCBI Taxonomy" id="1193181"/>
    <lineage>
        <taxon>Bacteria</taxon>
        <taxon>Bacillati</taxon>
        <taxon>Actinomycetota</taxon>
        <taxon>Actinomycetes</taxon>
        <taxon>Micrococcales</taxon>
        <taxon>Intrasporangiaceae</taxon>
        <taxon>Phycicoccus</taxon>
    </lineage>
</organism>
<evidence type="ECO:0000256" key="1">
    <source>
        <dbReference type="ARBA" id="ARBA00001946"/>
    </source>
</evidence>
<dbReference type="eggNOG" id="COG3394">
    <property type="taxonomic scope" value="Bacteria"/>
</dbReference>
<dbReference type="Pfam" id="PF04794">
    <property type="entry name" value="YdjC"/>
    <property type="match status" value="1"/>
</dbReference>
<gene>
    <name evidence="6" type="ORF">BN10_1030010</name>
</gene>
<dbReference type="SUPFAM" id="SSF88713">
    <property type="entry name" value="Glycoside hydrolase/deacetylase"/>
    <property type="match status" value="1"/>
</dbReference>
<keyword evidence="3" id="KW-0378">Hydrolase</keyword>
<dbReference type="AlphaFoldDB" id="N0DYS4"/>
<evidence type="ECO:0000256" key="4">
    <source>
        <dbReference type="ARBA" id="ARBA00022842"/>
    </source>
</evidence>
<accession>N0DYS4</accession>
<comment type="cofactor">
    <cofactor evidence="1">
        <name>Mg(2+)</name>
        <dbReference type="ChEBI" id="CHEBI:18420"/>
    </cofactor>
</comment>
<keyword evidence="4" id="KW-0460">Magnesium</keyword>
<evidence type="ECO:0000256" key="2">
    <source>
        <dbReference type="ARBA" id="ARBA00022723"/>
    </source>
</evidence>
<dbReference type="Proteomes" id="UP000013167">
    <property type="component" value="Unassembled WGS sequence"/>
</dbReference>
<keyword evidence="2" id="KW-0479">Metal-binding</keyword>
<evidence type="ECO:0000256" key="3">
    <source>
        <dbReference type="ARBA" id="ARBA00022801"/>
    </source>
</evidence>
<dbReference type="GO" id="GO:0046872">
    <property type="term" value="F:metal ion binding"/>
    <property type="evidence" value="ECO:0007669"/>
    <property type="project" value="UniProtKB-KW"/>
</dbReference>
<dbReference type="InterPro" id="IPR006879">
    <property type="entry name" value="YdjC-like"/>
</dbReference>
<dbReference type="GO" id="GO:0005975">
    <property type="term" value="P:carbohydrate metabolic process"/>
    <property type="evidence" value="ECO:0007669"/>
    <property type="project" value="InterPro"/>
</dbReference>
<dbReference type="RefSeq" id="WP_010851415.1">
    <property type="nucleotide sequence ID" value="NZ_HF570956.1"/>
</dbReference>
<dbReference type="PANTHER" id="PTHR31609">
    <property type="entry name" value="YDJC DEACETYLASE FAMILY MEMBER"/>
    <property type="match status" value="1"/>
</dbReference>
<dbReference type="InterPro" id="IPR011330">
    <property type="entry name" value="Glyco_hydro/deAcase_b/a-brl"/>
</dbReference>
<dbReference type="Gene3D" id="3.20.20.370">
    <property type="entry name" value="Glycoside hydrolase/deacetylase"/>
    <property type="match status" value="1"/>
</dbReference>
<sequence>MTRPLVVNADDLGLSRGINAAIRRAHVDGIVTSTSLLTVGRYAADAAAMLRATPSLAAGVHLALVGEDPPLLSAREVPTLVDRAGRFPLSYRTFVARAATGRVDLDDVRRELGAQVQAGLDLGLELGHLDTHQHVHLWPGVGAVVVDLAEQHGIAHVRLPRAHGRSPIGLGVGVLSRRLRDRLVAHGLPVTAYAGLEEAGGMDRAALGRAFRALAATPAAAAEVNVHPGLVDADSSRFDWGYRWEDELAALLDPDVRADLSAHGFHPSTFPVITGGS</sequence>
<comment type="caution">
    <text evidence="6">The sequence shown here is derived from an EMBL/GenBank/DDBJ whole genome shotgun (WGS) entry which is preliminary data.</text>
</comment>
<keyword evidence="5" id="KW-0119">Carbohydrate metabolism</keyword>
<keyword evidence="7" id="KW-1185">Reference proteome</keyword>
<dbReference type="GO" id="GO:0016787">
    <property type="term" value="F:hydrolase activity"/>
    <property type="evidence" value="ECO:0007669"/>
    <property type="project" value="UniProtKB-KW"/>
</dbReference>
<protein>
    <submittedName>
        <fullName evidence="6">YdjC family protein</fullName>
    </submittedName>
</protein>
<reference evidence="6 7" key="1">
    <citation type="journal article" date="2013" name="ISME J.">
        <title>A metabolic model for members of the genus Tetrasphaera involved in enhanced biological phosphorus removal.</title>
        <authorList>
            <person name="Kristiansen R."/>
            <person name="Nguyen H.T.T."/>
            <person name="Saunders A.M."/>
            <person name="Nielsen J.L."/>
            <person name="Wimmer R."/>
            <person name="Le V.Q."/>
            <person name="McIlroy S.J."/>
            <person name="Petrovski S."/>
            <person name="Seviour R.J."/>
            <person name="Calteau A."/>
            <person name="Nielsen K.L."/>
            <person name="Nielsen P.H."/>
        </authorList>
    </citation>
    <scope>NUCLEOTIDE SEQUENCE [LARGE SCALE GENOMIC DNA]</scope>
    <source>
        <strain evidence="6 7">Lp2</strain>
    </source>
</reference>
<evidence type="ECO:0000313" key="6">
    <source>
        <dbReference type="EMBL" id="CCH68511.1"/>
    </source>
</evidence>